<reference evidence="1" key="1">
    <citation type="submission" date="2019-10" db="EMBL/GenBank/DDBJ databases">
        <authorList>
            <consortium name="DOE Joint Genome Institute"/>
            <person name="Kuo A."/>
            <person name="Miyauchi S."/>
            <person name="Kiss E."/>
            <person name="Drula E."/>
            <person name="Kohler A."/>
            <person name="Sanchez-Garcia M."/>
            <person name="Andreopoulos B."/>
            <person name="Barry K.W."/>
            <person name="Bonito G."/>
            <person name="Buee M."/>
            <person name="Carver A."/>
            <person name="Chen C."/>
            <person name="Cichocki N."/>
            <person name="Clum A."/>
            <person name="Culley D."/>
            <person name="Crous P.W."/>
            <person name="Fauchery L."/>
            <person name="Girlanda M."/>
            <person name="Hayes R."/>
            <person name="Keri Z."/>
            <person name="LaButti K."/>
            <person name="Lipzen A."/>
            <person name="Lombard V."/>
            <person name="Magnuson J."/>
            <person name="Maillard F."/>
            <person name="Morin E."/>
            <person name="Murat C."/>
            <person name="Nolan M."/>
            <person name="Ohm R."/>
            <person name="Pangilinan J."/>
            <person name="Pereira M."/>
            <person name="Perotto S."/>
            <person name="Peter M."/>
            <person name="Riley R."/>
            <person name="Sitrit Y."/>
            <person name="Stielow B."/>
            <person name="Szollosi G."/>
            <person name="Zifcakova L."/>
            <person name="Stursova M."/>
            <person name="Spatafora J.W."/>
            <person name="Tedersoo L."/>
            <person name="Vaario L.-M."/>
            <person name="Yamada A."/>
            <person name="Yan M."/>
            <person name="Wang P."/>
            <person name="Xu J."/>
            <person name="Bruns T."/>
            <person name="Baldrian P."/>
            <person name="Vilgalys R."/>
            <person name="Henrissat B."/>
            <person name="Grigoriev I.V."/>
            <person name="Hibbett D."/>
            <person name="Nagy L.G."/>
            <person name="Martin F.M."/>
        </authorList>
    </citation>
    <scope>NUCLEOTIDE SEQUENCE</scope>
    <source>
        <strain evidence="1">Prilba</strain>
    </source>
</reference>
<dbReference type="EMBL" id="WHVB01000020">
    <property type="protein sequence ID" value="KAF8472344.1"/>
    <property type="molecule type" value="Genomic_DNA"/>
</dbReference>
<keyword evidence="2" id="KW-1185">Reference proteome</keyword>
<feature type="non-terminal residue" evidence="1">
    <location>
        <position position="1"/>
    </location>
</feature>
<name>A0A9P5JYQ2_9AGAM</name>
<evidence type="ECO:0000313" key="2">
    <source>
        <dbReference type="Proteomes" id="UP000759537"/>
    </source>
</evidence>
<comment type="caution">
    <text evidence="1">The sequence shown here is derived from an EMBL/GenBank/DDBJ whole genome shotgun (WGS) entry which is preliminary data.</text>
</comment>
<organism evidence="1 2">
    <name type="scientific">Russula ochroleuca</name>
    <dbReference type="NCBI Taxonomy" id="152965"/>
    <lineage>
        <taxon>Eukaryota</taxon>
        <taxon>Fungi</taxon>
        <taxon>Dikarya</taxon>
        <taxon>Basidiomycota</taxon>
        <taxon>Agaricomycotina</taxon>
        <taxon>Agaricomycetes</taxon>
        <taxon>Russulales</taxon>
        <taxon>Russulaceae</taxon>
        <taxon>Russula</taxon>
    </lineage>
</organism>
<dbReference type="Proteomes" id="UP000759537">
    <property type="component" value="Unassembled WGS sequence"/>
</dbReference>
<evidence type="ECO:0000313" key="1">
    <source>
        <dbReference type="EMBL" id="KAF8472344.1"/>
    </source>
</evidence>
<proteinExistence type="predicted"/>
<accession>A0A9P5JYQ2</accession>
<dbReference type="AlphaFoldDB" id="A0A9P5JYQ2"/>
<reference evidence="1" key="2">
    <citation type="journal article" date="2020" name="Nat. Commun.">
        <title>Large-scale genome sequencing of mycorrhizal fungi provides insights into the early evolution of symbiotic traits.</title>
        <authorList>
            <person name="Miyauchi S."/>
            <person name="Kiss E."/>
            <person name="Kuo A."/>
            <person name="Drula E."/>
            <person name="Kohler A."/>
            <person name="Sanchez-Garcia M."/>
            <person name="Morin E."/>
            <person name="Andreopoulos B."/>
            <person name="Barry K.W."/>
            <person name="Bonito G."/>
            <person name="Buee M."/>
            <person name="Carver A."/>
            <person name="Chen C."/>
            <person name="Cichocki N."/>
            <person name="Clum A."/>
            <person name="Culley D."/>
            <person name="Crous P.W."/>
            <person name="Fauchery L."/>
            <person name="Girlanda M."/>
            <person name="Hayes R.D."/>
            <person name="Keri Z."/>
            <person name="LaButti K."/>
            <person name="Lipzen A."/>
            <person name="Lombard V."/>
            <person name="Magnuson J."/>
            <person name="Maillard F."/>
            <person name="Murat C."/>
            <person name="Nolan M."/>
            <person name="Ohm R.A."/>
            <person name="Pangilinan J."/>
            <person name="Pereira M.F."/>
            <person name="Perotto S."/>
            <person name="Peter M."/>
            <person name="Pfister S."/>
            <person name="Riley R."/>
            <person name="Sitrit Y."/>
            <person name="Stielow J.B."/>
            <person name="Szollosi G."/>
            <person name="Zifcakova L."/>
            <person name="Stursova M."/>
            <person name="Spatafora J.W."/>
            <person name="Tedersoo L."/>
            <person name="Vaario L.M."/>
            <person name="Yamada A."/>
            <person name="Yan M."/>
            <person name="Wang P."/>
            <person name="Xu J."/>
            <person name="Bruns T."/>
            <person name="Baldrian P."/>
            <person name="Vilgalys R."/>
            <person name="Dunand C."/>
            <person name="Henrissat B."/>
            <person name="Grigoriev I.V."/>
            <person name="Hibbett D."/>
            <person name="Nagy L.G."/>
            <person name="Martin F.M."/>
        </authorList>
    </citation>
    <scope>NUCLEOTIDE SEQUENCE</scope>
    <source>
        <strain evidence="1">Prilba</strain>
    </source>
</reference>
<protein>
    <submittedName>
        <fullName evidence="1">Uncharacterized protein</fullName>
    </submittedName>
</protein>
<sequence>FGITMTSLEKLYYRTFLVQGDCLGVDAGMLFVTSTGVRVVSTHSHNPFRWGLSCWLPSRSW</sequence>
<gene>
    <name evidence="1" type="ORF">DFH94DRAFT_636705</name>
</gene>